<reference evidence="1" key="1">
    <citation type="journal article" date="2018" name="Genome Biol.">
        <title>SKESA: strategic k-mer extension for scrupulous assemblies.</title>
        <authorList>
            <person name="Souvorov A."/>
            <person name="Agarwala R."/>
            <person name="Lipman D.J."/>
        </authorList>
    </citation>
    <scope>NUCLEOTIDE SEQUENCE</scope>
    <source>
        <strain evidence="1">MA.MC_05-0132</strain>
    </source>
</reference>
<comment type="caution">
    <text evidence="1">The sequence shown here is derived from an EMBL/GenBank/DDBJ whole genome shotgun (WGS) entry which is preliminary data.</text>
</comment>
<proteinExistence type="predicted"/>
<organism evidence="1">
    <name type="scientific">Salmonella enterica</name>
    <name type="common">Salmonella choleraesuis</name>
    <dbReference type="NCBI Taxonomy" id="28901"/>
    <lineage>
        <taxon>Bacteria</taxon>
        <taxon>Pseudomonadati</taxon>
        <taxon>Pseudomonadota</taxon>
        <taxon>Gammaproteobacteria</taxon>
        <taxon>Enterobacterales</taxon>
        <taxon>Enterobacteriaceae</taxon>
        <taxon>Salmonella</taxon>
    </lineage>
</organism>
<protein>
    <submittedName>
        <fullName evidence="1">Uncharacterized protein</fullName>
    </submittedName>
</protein>
<dbReference type="AlphaFoldDB" id="A0A763CKE3"/>
<reference evidence="1" key="2">
    <citation type="submission" date="2020-02" db="EMBL/GenBank/DDBJ databases">
        <authorList>
            <consortium name="NCBI Pathogen Detection Project"/>
        </authorList>
    </citation>
    <scope>NUCLEOTIDE SEQUENCE</scope>
    <source>
        <strain evidence="1">MA.MC_05-0132</strain>
    </source>
</reference>
<sequence length="103" mass="11692">MTQRNEGVTQHISIMKADISVRSITESKKISGLPVRKSVIVVVIKHCIYKCVLQCPECGVEHDRDVNAELKIWLKRIQELQETGILVAVYEGQRKYVTQTVAI</sequence>
<evidence type="ECO:0000313" key="1">
    <source>
        <dbReference type="EMBL" id="HAG4159405.1"/>
    </source>
</evidence>
<gene>
    <name evidence="1" type="ORF">G8445_004824</name>
</gene>
<dbReference type="EMBL" id="DAAYGO010000026">
    <property type="protein sequence ID" value="HAG4159405.1"/>
    <property type="molecule type" value="Genomic_DNA"/>
</dbReference>
<accession>A0A763CKE3</accession>
<name>A0A763CKE3_SALER</name>